<keyword evidence="2" id="KW-0677">Repeat</keyword>
<keyword evidence="3 5" id="KW-0862">Zinc</keyword>
<dbReference type="GO" id="GO:0008270">
    <property type="term" value="F:zinc ion binding"/>
    <property type="evidence" value="ECO:0007669"/>
    <property type="project" value="InterPro"/>
</dbReference>
<evidence type="ECO:0000256" key="3">
    <source>
        <dbReference type="ARBA" id="ARBA00022833"/>
    </source>
</evidence>
<evidence type="ECO:0000256" key="1">
    <source>
        <dbReference type="ARBA" id="ARBA00022723"/>
    </source>
</evidence>
<dbReference type="PANTHER" id="PTHR24211:SF22">
    <property type="entry name" value="TESTIN"/>
    <property type="match status" value="1"/>
</dbReference>
<dbReference type="CDD" id="cd09340">
    <property type="entry name" value="LIM1_Testin_like"/>
    <property type="match status" value="1"/>
</dbReference>
<evidence type="ECO:0000313" key="9">
    <source>
        <dbReference type="EMBL" id="GMR47551.1"/>
    </source>
</evidence>
<dbReference type="FunFam" id="2.10.110.10:FF:000005">
    <property type="entry name" value="Testin isoform 1"/>
    <property type="match status" value="1"/>
</dbReference>
<feature type="region of interest" description="Disordered" evidence="6">
    <location>
        <begin position="39"/>
        <end position="59"/>
    </location>
</feature>
<organism evidence="9 10">
    <name type="scientific">Pristionchus mayeri</name>
    <dbReference type="NCBI Taxonomy" id="1317129"/>
    <lineage>
        <taxon>Eukaryota</taxon>
        <taxon>Metazoa</taxon>
        <taxon>Ecdysozoa</taxon>
        <taxon>Nematoda</taxon>
        <taxon>Chromadorea</taxon>
        <taxon>Rhabditida</taxon>
        <taxon>Rhabditina</taxon>
        <taxon>Diplogasteromorpha</taxon>
        <taxon>Diplogasteroidea</taxon>
        <taxon>Neodiplogasteridae</taxon>
        <taxon>Pristionchus</taxon>
    </lineage>
</organism>
<keyword evidence="1 5" id="KW-0479">Metal-binding</keyword>
<evidence type="ECO:0000256" key="2">
    <source>
        <dbReference type="ARBA" id="ARBA00022737"/>
    </source>
</evidence>
<feature type="non-terminal residue" evidence="9">
    <location>
        <position position="1"/>
    </location>
</feature>
<dbReference type="Pfam" id="PF00412">
    <property type="entry name" value="LIM"/>
    <property type="match status" value="3"/>
</dbReference>
<dbReference type="PANTHER" id="PTHR24211">
    <property type="entry name" value="LIM DOMAIN-CONTAINING PROTEIN"/>
    <property type="match status" value="1"/>
</dbReference>
<evidence type="ECO:0000259" key="8">
    <source>
        <dbReference type="PROSITE" id="PS51303"/>
    </source>
</evidence>
<dbReference type="AlphaFoldDB" id="A0AAN5I1D6"/>
<dbReference type="SUPFAM" id="SSF57716">
    <property type="entry name" value="Glucocorticoid receptor-like (DNA-binding domain)"/>
    <property type="match status" value="2"/>
</dbReference>
<dbReference type="InterPro" id="IPR047120">
    <property type="entry name" value="Pk/Esn/Tes"/>
</dbReference>
<feature type="domain" description="LIM zinc-binding" evidence="7">
    <location>
        <begin position="316"/>
        <end position="380"/>
    </location>
</feature>
<dbReference type="EMBL" id="BTRK01000004">
    <property type="protein sequence ID" value="GMR47551.1"/>
    <property type="molecule type" value="Genomic_DNA"/>
</dbReference>
<accession>A0AAN5I1D6</accession>
<reference evidence="10" key="1">
    <citation type="submission" date="2022-10" db="EMBL/GenBank/DDBJ databases">
        <title>Genome assembly of Pristionchus species.</title>
        <authorList>
            <person name="Yoshida K."/>
            <person name="Sommer R.J."/>
        </authorList>
    </citation>
    <scope>NUCLEOTIDE SEQUENCE [LARGE SCALE GENOMIC DNA]</scope>
    <source>
        <strain evidence="10">RS5460</strain>
    </source>
</reference>
<protein>
    <recommendedName>
        <fullName evidence="11">LIM domain containing protein</fullName>
    </recommendedName>
</protein>
<name>A0AAN5I1D6_9BILA</name>
<keyword evidence="10" id="KW-1185">Reference proteome</keyword>
<evidence type="ECO:0000256" key="4">
    <source>
        <dbReference type="ARBA" id="ARBA00023038"/>
    </source>
</evidence>
<feature type="domain" description="LIM zinc-binding" evidence="7">
    <location>
        <begin position="381"/>
        <end position="441"/>
    </location>
</feature>
<evidence type="ECO:0000256" key="6">
    <source>
        <dbReference type="SAM" id="MobiDB-lite"/>
    </source>
</evidence>
<dbReference type="InterPro" id="IPR010442">
    <property type="entry name" value="PET_domain"/>
</dbReference>
<feature type="domain" description="PET" evidence="8">
    <location>
        <begin position="182"/>
        <end position="289"/>
    </location>
</feature>
<feature type="compositionally biased region" description="Low complexity" evidence="6">
    <location>
        <begin position="39"/>
        <end position="48"/>
    </location>
</feature>
<sequence>SDFFPFSDSPSLPFFFFFSTNEVPIPSCLSSSIIGSSSPPGGDSSLSPYPCHPMDSHEDPPSLVNPRIFELEVKPKPVLSHEIGAGSKCNKCNCPGLDLHYWRKRCKNCSCNLQDHDVVLEADHAQIVIGRLFGAREIFEGRLTTATPSSIATSHPLHEPSYAVPFAPENNTARKAPTAAYNVSVHSYAPESQNNKAVTEYAWVPMENAQMVEKYMESLPVEERPVTGSQGEKNRKQRLAQQLPLFDFDINNQKINDEVEKESLAKFIDNVRSNVVGVGEVVEVDRDGYLDRATRGMNMNGDGQQNEDGQKTILPTDCKSCQGRLNQGDVGVTTSHGHEDDAWHPSCFRCCVCNELLADLIYFYHKGEYYCGRHFAEKQYPRCSGCDELIFAKEYTLAEGKSWHFEHFACDKCDLRLGGHRYITKDEQPHCLQCYLKHYAKTCSTCHSKISADEKRLNYGEMHWHAEERCFRCENCEKNLIGEKFLLKEKTLFCSAKCKNEHSQKN</sequence>
<evidence type="ECO:0000313" key="10">
    <source>
        <dbReference type="Proteomes" id="UP001328107"/>
    </source>
</evidence>
<dbReference type="Pfam" id="PF06297">
    <property type="entry name" value="PET"/>
    <property type="match status" value="1"/>
</dbReference>
<evidence type="ECO:0008006" key="11">
    <source>
        <dbReference type="Google" id="ProtNLM"/>
    </source>
</evidence>
<dbReference type="CDD" id="cd09341">
    <property type="entry name" value="LIM2_Testin_like"/>
    <property type="match status" value="1"/>
</dbReference>
<keyword evidence="4 5" id="KW-0440">LIM domain</keyword>
<gene>
    <name evidence="9" type="ORF">PMAYCL1PPCAC_17746</name>
</gene>
<evidence type="ECO:0000259" key="7">
    <source>
        <dbReference type="PROSITE" id="PS50023"/>
    </source>
</evidence>
<dbReference type="InterPro" id="IPR001781">
    <property type="entry name" value="Znf_LIM"/>
</dbReference>
<proteinExistence type="predicted"/>
<dbReference type="PROSITE" id="PS51303">
    <property type="entry name" value="PET"/>
    <property type="match status" value="1"/>
</dbReference>
<dbReference type="PROSITE" id="PS50023">
    <property type="entry name" value="LIM_DOMAIN_2"/>
    <property type="match status" value="2"/>
</dbReference>
<dbReference type="SMART" id="SM00132">
    <property type="entry name" value="LIM"/>
    <property type="match status" value="3"/>
</dbReference>
<dbReference type="Proteomes" id="UP001328107">
    <property type="component" value="Unassembled WGS sequence"/>
</dbReference>
<dbReference type="CDD" id="cd09342">
    <property type="entry name" value="LIM3_Testin_like"/>
    <property type="match status" value="1"/>
</dbReference>
<dbReference type="PROSITE" id="PS00478">
    <property type="entry name" value="LIM_DOMAIN_1"/>
    <property type="match status" value="1"/>
</dbReference>
<evidence type="ECO:0000256" key="5">
    <source>
        <dbReference type="PROSITE-ProRule" id="PRU00125"/>
    </source>
</evidence>
<dbReference type="Gene3D" id="2.10.110.10">
    <property type="entry name" value="Cysteine Rich Protein"/>
    <property type="match status" value="3"/>
</dbReference>
<comment type="caution">
    <text evidence="9">The sequence shown here is derived from an EMBL/GenBank/DDBJ whole genome shotgun (WGS) entry which is preliminary data.</text>
</comment>